<dbReference type="EMBL" id="CP036339">
    <property type="protein sequence ID" value="QDT73314.1"/>
    <property type="molecule type" value="Genomic_DNA"/>
</dbReference>
<dbReference type="InterPro" id="IPR058627">
    <property type="entry name" value="MdtA-like_C"/>
</dbReference>
<dbReference type="PANTHER" id="PTHR30158:SF23">
    <property type="entry name" value="MULTIDRUG RESISTANCE PROTEIN MEXA"/>
    <property type="match status" value="1"/>
</dbReference>
<evidence type="ECO:0000259" key="6">
    <source>
        <dbReference type="Pfam" id="PF25944"/>
    </source>
</evidence>
<dbReference type="InterPro" id="IPR006143">
    <property type="entry name" value="RND_pump_MFP"/>
</dbReference>
<dbReference type="PANTHER" id="PTHR30158">
    <property type="entry name" value="ACRA/E-RELATED COMPONENT OF DRUG EFFLUX TRANSPORTER"/>
    <property type="match status" value="1"/>
</dbReference>
<evidence type="ECO:0000259" key="5">
    <source>
        <dbReference type="Pfam" id="PF25917"/>
    </source>
</evidence>
<dbReference type="Pfam" id="PF25967">
    <property type="entry name" value="RND-MFP_C"/>
    <property type="match status" value="1"/>
</dbReference>
<dbReference type="GO" id="GO:0022857">
    <property type="term" value="F:transmembrane transporter activity"/>
    <property type="evidence" value="ECO:0007669"/>
    <property type="project" value="InterPro"/>
</dbReference>
<evidence type="ECO:0000259" key="7">
    <source>
        <dbReference type="Pfam" id="PF25967"/>
    </source>
</evidence>
<comment type="similarity">
    <text evidence="2">Belongs to the membrane fusion protein (MFP) (TC 8.A.1) family.</text>
</comment>
<feature type="domain" description="Multidrug resistance protein MdtA-like barrel-sandwich hybrid" evidence="5">
    <location>
        <begin position="128"/>
        <end position="250"/>
    </location>
</feature>
<proteinExistence type="inferred from homology"/>
<dbReference type="Gene3D" id="2.40.30.170">
    <property type="match status" value="1"/>
</dbReference>
<evidence type="ECO:0000256" key="1">
    <source>
        <dbReference type="ARBA" id="ARBA00004196"/>
    </source>
</evidence>
<keyword evidence="3" id="KW-0175">Coiled coil</keyword>
<dbReference type="Gene3D" id="1.10.287.470">
    <property type="entry name" value="Helix hairpin bin"/>
    <property type="match status" value="1"/>
</dbReference>
<evidence type="ECO:0000313" key="8">
    <source>
        <dbReference type="EMBL" id="QDT73314.1"/>
    </source>
</evidence>
<dbReference type="InterPro" id="IPR058625">
    <property type="entry name" value="MdtA-like_BSH"/>
</dbReference>
<accession>A0A517TY66</accession>
<dbReference type="Pfam" id="PF25944">
    <property type="entry name" value="Beta-barrel_RND"/>
    <property type="match status" value="1"/>
</dbReference>
<sequence length="432" mass="48793">MSTAEEATHLYHFARFAATANGRAMLAYLQLPIHYLAKRDAPATELSRIPRYSCERRVPIRQATSPPERIMKLSSIRAIFLGLLLLSLSACQKHEAHHEEPHKIVVTSPVSKDVTSTQRYVCQIHSRRHIEVRALESGYLEEVKVKEGQAVKEGDLLFKILPTLYQAKLDSELAEAQLAQIEFNNTKKLYEQKVVSPQEVALAQAKLDKANAQVKLAQAELNFTDVKAPFDGIIDRLHEQQGSLIEEGDILTTLSDNDVMWVYFNVPEARYIEYESEMDQQHELQVDLELANGKEFPQIGKIGAIEADFNNKTGNIAFRADFPNPTGLLRHGQTGTVILSHVEKDAIVIPQRATFEILAKRYAYVVGEDNLVHQREIQVKNEMEDVYVIKEGLGVNDKIVLEGIRQVRDGEKVEFELLAPEVALSNLKYKAE</sequence>
<evidence type="ECO:0000259" key="4">
    <source>
        <dbReference type="Pfam" id="PF25876"/>
    </source>
</evidence>
<dbReference type="GO" id="GO:0046677">
    <property type="term" value="P:response to antibiotic"/>
    <property type="evidence" value="ECO:0007669"/>
    <property type="project" value="TreeGrafter"/>
</dbReference>
<feature type="coiled-coil region" evidence="3">
    <location>
        <begin position="200"/>
        <end position="227"/>
    </location>
</feature>
<dbReference type="GO" id="GO:0005886">
    <property type="term" value="C:plasma membrane"/>
    <property type="evidence" value="ECO:0007669"/>
    <property type="project" value="TreeGrafter"/>
</dbReference>
<organism evidence="8 9">
    <name type="scientific">Lacipirellula limnantheis</name>
    <dbReference type="NCBI Taxonomy" id="2528024"/>
    <lineage>
        <taxon>Bacteria</taxon>
        <taxon>Pseudomonadati</taxon>
        <taxon>Planctomycetota</taxon>
        <taxon>Planctomycetia</taxon>
        <taxon>Pirellulales</taxon>
        <taxon>Lacipirellulaceae</taxon>
        <taxon>Lacipirellula</taxon>
    </lineage>
</organism>
<dbReference type="KEGG" id="llh:I41_25030"/>
<dbReference type="Gene3D" id="2.40.420.20">
    <property type="match status" value="1"/>
</dbReference>
<reference evidence="8 9" key="1">
    <citation type="submission" date="2019-02" db="EMBL/GenBank/DDBJ databases">
        <title>Deep-cultivation of Planctomycetes and their phenomic and genomic characterization uncovers novel biology.</title>
        <authorList>
            <person name="Wiegand S."/>
            <person name="Jogler M."/>
            <person name="Boedeker C."/>
            <person name="Pinto D."/>
            <person name="Vollmers J."/>
            <person name="Rivas-Marin E."/>
            <person name="Kohn T."/>
            <person name="Peeters S.H."/>
            <person name="Heuer A."/>
            <person name="Rast P."/>
            <person name="Oberbeckmann S."/>
            <person name="Bunk B."/>
            <person name="Jeske O."/>
            <person name="Meyerdierks A."/>
            <person name="Storesund J.E."/>
            <person name="Kallscheuer N."/>
            <person name="Luecker S."/>
            <person name="Lage O.M."/>
            <person name="Pohl T."/>
            <person name="Merkel B.J."/>
            <person name="Hornburger P."/>
            <person name="Mueller R.-W."/>
            <person name="Bruemmer F."/>
            <person name="Labrenz M."/>
            <person name="Spormann A.M."/>
            <person name="Op den Camp H."/>
            <person name="Overmann J."/>
            <person name="Amann R."/>
            <person name="Jetten M.S.M."/>
            <person name="Mascher T."/>
            <person name="Medema M.H."/>
            <person name="Devos D.P."/>
            <person name="Kaster A.-K."/>
            <person name="Ovreas L."/>
            <person name="Rohde M."/>
            <person name="Galperin M.Y."/>
            <person name="Jogler C."/>
        </authorList>
    </citation>
    <scope>NUCLEOTIDE SEQUENCE [LARGE SCALE GENOMIC DNA]</scope>
    <source>
        <strain evidence="8 9">I41</strain>
    </source>
</reference>
<protein>
    <submittedName>
        <fullName evidence="8">Efflux pump periplasmic linker BepF</fullName>
    </submittedName>
</protein>
<dbReference type="NCBIfam" id="TIGR01730">
    <property type="entry name" value="RND_mfp"/>
    <property type="match status" value="1"/>
</dbReference>
<name>A0A517TY66_9BACT</name>
<evidence type="ECO:0000256" key="2">
    <source>
        <dbReference type="ARBA" id="ARBA00009477"/>
    </source>
</evidence>
<dbReference type="GO" id="GO:0030313">
    <property type="term" value="C:cell envelope"/>
    <property type="evidence" value="ECO:0007669"/>
    <property type="project" value="UniProtKB-SubCell"/>
</dbReference>
<dbReference type="InterPro" id="IPR058624">
    <property type="entry name" value="MdtA-like_HH"/>
</dbReference>
<keyword evidence="9" id="KW-1185">Reference proteome</keyword>
<comment type="subcellular location">
    <subcellularLocation>
        <location evidence="1">Cell envelope</location>
    </subcellularLocation>
</comment>
<feature type="domain" description="Multidrug resistance protein MdtA-like beta-barrel" evidence="6">
    <location>
        <begin position="260"/>
        <end position="338"/>
    </location>
</feature>
<dbReference type="Gene3D" id="2.40.50.100">
    <property type="match status" value="1"/>
</dbReference>
<dbReference type="SUPFAM" id="SSF111369">
    <property type="entry name" value="HlyD-like secretion proteins"/>
    <property type="match status" value="1"/>
</dbReference>
<dbReference type="InterPro" id="IPR058626">
    <property type="entry name" value="MdtA-like_b-barrel"/>
</dbReference>
<feature type="domain" description="Multidrug resistance protein MdtA-like C-terminal permuted SH3" evidence="7">
    <location>
        <begin position="345"/>
        <end position="405"/>
    </location>
</feature>
<dbReference type="Proteomes" id="UP000317909">
    <property type="component" value="Chromosome"/>
</dbReference>
<dbReference type="Pfam" id="PF25876">
    <property type="entry name" value="HH_MFP_RND"/>
    <property type="match status" value="1"/>
</dbReference>
<dbReference type="AlphaFoldDB" id="A0A517TY66"/>
<feature type="domain" description="Multidrug resistance protein MdtA-like alpha-helical hairpin" evidence="4">
    <location>
        <begin position="165"/>
        <end position="221"/>
    </location>
</feature>
<evidence type="ECO:0000256" key="3">
    <source>
        <dbReference type="SAM" id="Coils"/>
    </source>
</evidence>
<dbReference type="Pfam" id="PF25917">
    <property type="entry name" value="BSH_RND"/>
    <property type="match status" value="1"/>
</dbReference>
<gene>
    <name evidence="8" type="primary">bepF</name>
    <name evidence="8" type="ORF">I41_25030</name>
</gene>
<evidence type="ECO:0000313" key="9">
    <source>
        <dbReference type="Proteomes" id="UP000317909"/>
    </source>
</evidence>